<dbReference type="Proteomes" id="UP000708208">
    <property type="component" value="Unassembled WGS sequence"/>
</dbReference>
<proteinExistence type="predicted"/>
<dbReference type="InterPro" id="IPR015897">
    <property type="entry name" value="CHK_kinase-like"/>
</dbReference>
<gene>
    <name evidence="4" type="ORF">AFUS01_LOCUS22798</name>
</gene>
<evidence type="ECO:0000256" key="2">
    <source>
        <dbReference type="SAM" id="Phobius"/>
    </source>
</evidence>
<sequence>MKDFRDQRKGGPDLSDLFPRVYYRDADVIIQEDLTKRGFTIMPKETKRTFDEAKLVCEHLARLHAVSHVMISTSGGPTEFLKSHPYLSEMMKRPVMGEIMSQSFEPSLTYCVSLIKSSKCEDKEEKYELIEKYRGKLFEAFLETIDAETLIYTVNHGDCWNNNMMLDTGATNKQLILVDLQCPRINSPNMDLIRFLFFSCAPDVRKRWKELLEYYFNILQEYVLALEHPFPFKFEDFVKDFSRKGKMDFLFAMMVKDKMKGFLICSIFAVFYILIILLFQASAQQFPSPTVNQGPNANFNPASSTPGVNQPSNVTTGIVGWLDSLNWDVIGISTPAARQSINNVYGSWSGDLECQKKSMCILGNYLRNVPGRDLIFFFLNQYVPQNWGILYDVFRISVMYGQNCELFVCHPIPPAQAQAQVPIPSTPVPVIVPQNMTKAQPQEEDLDNEIHKNPKIQNKPNVL</sequence>
<dbReference type="SMART" id="SM00587">
    <property type="entry name" value="CHK"/>
    <property type="match status" value="1"/>
</dbReference>
<protein>
    <recommendedName>
        <fullName evidence="3">CHK kinase-like domain-containing protein</fullName>
    </recommendedName>
</protein>
<keyword evidence="2" id="KW-1133">Transmembrane helix</keyword>
<keyword evidence="2" id="KW-0812">Transmembrane</keyword>
<dbReference type="PANTHER" id="PTHR11012:SF30">
    <property type="entry name" value="PROTEIN KINASE-LIKE DOMAIN-CONTAINING"/>
    <property type="match status" value="1"/>
</dbReference>
<comment type="caution">
    <text evidence="4">The sequence shown here is derived from an EMBL/GenBank/DDBJ whole genome shotgun (WGS) entry which is preliminary data.</text>
</comment>
<feature type="region of interest" description="Disordered" evidence="1">
    <location>
        <begin position="439"/>
        <end position="463"/>
    </location>
</feature>
<dbReference type="EMBL" id="CAJVCH010268665">
    <property type="protein sequence ID" value="CAG7734405.1"/>
    <property type="molecule type" value="Genomic_DNA"/>
</dbReference>
<organism evidence="4 5">
    <name type="scientific">Allacma fusca</name>
    <dbReference type="NCBI Taxonomy" id="39272"/>
    <lineage>
        <taxon>Eukaryota</taxon>
        <taxon>Metazoa</taxon>
        <taxon>Ecdysozoa</taxon>
        <taxon>Arthropoda</taxon>
        <taxon>Hexapoda</taxon>
        <taxon>Collembola</taxon>
        <taxon>Symphypleona</taxon>
        <taxon>Sminthuridae</taxon>
        <taxon>Allacma</taxon>
    </lineage>
</organism>
<name>A0A8J2P775_9HEXA</name>
<feature type="domain" description="CHK kinase-like" evidence="3">
    <location>
        <begin position="29"/>
        <end position="225"/>
    </location>
</feature>
<feature type="transmembrane region" description="Helical" evidence="2">
    <location>
        <begin position="261"/>
        <end position="279"/>
    </location>
</feature>
<evidence type="ECO:0000313" key="5">
    <source>
        <dbReference type="Proteomes" id="UP000708208"/>
    </source>
</evidence>
<keyword evidence="5" id="KW-1185">Reference proteome</keyword>
<accession>A0A8J2P775</accession>
<evidence type="ECO:0000256" key="1">
    <source>
        <dbReference type="SAM" id="MobiDB-lite"/>
    </source>
</evidence>
<dbReference type="PANTHER" id="PTHR11012">
    <property type="entry name" value="PROTEIN KINASE-LIKE DOMAIN-CONTAINING"/>
    <property type="match status" value="1"/>
</dbReference>
<evidence type="ECO:0000259" key="3">
    <source>
        <dbReference type="SMART" id="SM00587"/>
    </source>
</evidence>
<reference evidence="4" key="1">
    <citation type="submission" date="2021-06" db="EMBL/GenBank/DDBJ databases">
        <authorList>
            <person name="Hodson N. C."/>
            <person name="Mongue J. A."/>
            <person name="Jaron S. K."/>
        </authorList>
    </citation>
    <scope>NUCLEOTIDE SEQUENCE</scope>
</reference>
<dbReference type="InterPro" id="IPR004119">
    <property type="entry name" value="EcKL"/>
</dbReference>
<evidence type="ECO:0000313" key="4">
    <source>
        <dbReference type="EMBL" id="CAG7734405.1"/>
    </source>
</evidence>
<dbReference type="AlphaFoldDB" id="A0A8J2P775"/>
<keyword evidence="2" id="KW-0472">Membrane</keyword>
<dbReference type="Pfam" id="PF02958">
    <property type="entry name" value="EcKL"/>
    <property type="match status" value="1"/>
</dbReference>
<dbReference type="OrthoDB" id="191037at2759"/>